<dbReference type="EMBL" id="RIAX01000010">
    <property type="protein sequence ID" value="RNF38703.1"/>
    <property type="molecule type" value="Genomic_DNA"/>
</dbReference>
<sequence length="176" mass="20309">MDSSRKIICYIAASLDGYIATPDDSLDWLMKTEGEGDAGYAEFMETIDTIICGKRTYDWVVEREGEFPYKEQTCYVFTRTPGEPESHVRFVNEDIALFADKLKRQDGENIWLVGGSQLLHEFLKRKLVDEFIISIAPVVIGKGIPLFQELEFEIDFTLKSVKRYGQFAQMHYEVQQ</sequence>
<dbReference type="GO" id="GO:0009231">
    <property type="term" value="P:riboflavin biosynthetic process"/>
    <property type="evidence" value="ECO:0007669"/>
    <property type="project" value="InterPro"/>
</dbReference>
<dbReference type="InterPro" id="IPR050765">
    <property type="entry name" value="Riboflavin_Biosynth_HTPR"/>
</dbReference>
<keyword evidence="3" id="KW-1185">Reference proteome</keyword>
<evidence type="ECO:0000313" key="3">
    <source>
        <dbReference type="Proteomes" id="UP000275473"/>
    </source>
</evidence>
<feature type="domain" description="Bacterial bifunctional deaminase-reductase C-terminal" evidence="1">
    <location>
        <begin position="5"/>
        <end position="166"/>
    </location>
</feature>
<evidence type="ECO:0000313" key="2">
    <source>
        <dbReference type="EMBL" id="RNF38703.1"/>
    </source>
</evidence>
<dbReference type="AlphaFoldDB" id="A0A3M8P4W0"/>
<gene>
    <name evidence="2" type="ORF">EEX84_12775</name>
</gene>
<proteinExistence type="predicted"/>
<organism evidence="2 3">
    <name type="scientific">Planococcus salinus</name>
    <dbReference type="NCBI Taxonomy" id="1848460"/>
    <lineage>
        <taxon>Bacteria</taxon>
        <taxon>Bacillati</taxon>
        <taxon>Bacillota</taxon>
        <taxon>Bacilli</taxon>
        <taxon>Bacillales</taxon>
        <taxon>Caryophanaceae</taxon>
        <taxon>Planococcus</taxon>
    </lineage>
</organism>
<evidence type="ECO:0000259" key="1">
    <source>
        <dbReference type="Pfam" id="PF01872"/>
    </source>
</evidence>
<name>A0A3M8P4W0_9BACL</name>
<dbReference type="SUPFAM" id="SSF53597">
    <property type="entry name" value="Dihydrofolate reductase-like"/>
    <property type="match status" value="1"/>
</dbReference>
<dbReference type="Pfam" id="PF01872">
    <property type="entry name" value="RibD_C"/>
    <property type="match status" value="1"/>
</dbReference>
<dbReference type="RefSeq" id="WP_123166042.1">
    <property type="nucleotide sequence ID" value="NZ_RIAX01000010.1"/>
</dbReference>
<dbReference type="GO" id="GO:0008703">
    <property type="term" value="F:5-amino-6-(5-phosphoribosylamino)uracil reductase activity"/>
    <property type="evidence" value="ECO:0007669"/>
    <property type="project" value="InterPro"/>
</dbReference>
<dbReference type="PANTHER" id="PTHR38011">
    <property type="entry name" value="DIHYDROFOLATE REDUCTASE FAMILY PROTEIN (AFU_ORTHOLOGUE AFUA_8G06820)"/>
    <property type="match status" value="1"/>
</dbReference>
<comment type="caution">
    <text evidence="2">The sequence shown here is derived from an EMBL/GenBank/DDBJ whole genome shotgun (WGS) entry which is preliminary data.</text>
</comment>
<dbReference type="InterPro" id="IPR024072">
    <property type="entry name" value="DHFR-like_dom_sf"/>
</dbReference>
<dbReference type="PANTHER" id="PTHR38011:SF11">
    <property type="entry name" value="2,5-DIAMINO-6-RIBOSYLAMINO-4(3H)-PYRIMIDINONE 5'-PHOSPHATE REDUCTASE"/>
    <property type="match status" value="1"/>
</dbReference>
<dbReference type="Gene3D" id="3.40.430.10">
    <property type="entry name" value="Dihydrofolate Reductase, subunit A"/>
    <property type="match status" value="1"/>
</dbReference>
<dbReference type="OrthoDB" id="195113at2"/>
<reference evidence="2 3" key="1">
    <citation type="journal article" date="2018" name="Int. J. Syst. Evol. Microbiol.">
        <title>Planococcus salinus sp. nov., a moderately halophilic bacterium isolated from a saline-alkali soil.</title>
        <authorList>
            <person name="Gan L."/>
        </authorList>
    </citation>
    <scope>NUCLEOTIDE SEQUENCE [LARGE SCALE GENOMIC DNA]</scope>
    <source>
        <strain evidence="2 3">LCB217</strain>
    </source>
</reference>
<dbReference type="Proteomes" id="UP000275473">
    <property type="component" value="Unassembled WGS sequence"/>
</dbReference>
<dbReference type="InterPro" id="IPR002734">
    <property type="entry name" value="RibDG_C"/>
</dbReference>
<accession>A0A3M8P4W0</accession>
<protein>
    <submittedName>
        <fullName evidence="2">Dihydrofolate reductase</fullName>
    </submittedName>
</protein>